<dbReference type="CDD" id="cd00761">
    <property type="entry name" value="Glyco_tranf_GTA_type"/>
    <property type="match status" value="1"/>
</dbReference>
<keyword evidence="3" id="KW-1185">Reference proteome</keyword>
<dbReference type="Pfam" id="PF00535">
    <property type="entry name" value="Glycos_transf_2"/>
    <property type="match status" value="1"/>
</dbReference>
<proteinExistence type="predicted"/>
<organism evidence="2 3">
    <name type="scientific">Synoicihabitans lomoniglobus</name>
    <dbReference type="NCBI Taxonomy" id="2909285"/>
    <lineage>
        <taxon>Bacteria</taxon>
        <taxon>Pseudomonadati</taxon>
        <taxon>Verrucomicrobiota</taxon>
        <taxon>Opitutia</taxon>
        <taxon>Opitutales</taxon>
        <taxon>Opitutaceae</taxon>
        <taxon>Synoicihabitans</taxon>
    </lineage>
</organism>
<dbReference type="Proteomes" id="UP001218638">
    <property type="component" value="Chromosome"/>
</dbReference>
<dbReference type="Gene3D" id="3.90.550.10">
    <property type="entry name" value="Spore Coat Polysaccharide Biosynthesis Protein SpsA, Chain A"/>
    <property type="match status" value="1"/>
</dbReference>
<gene>
    <name evidence="2" type="ORF">PXH66_05740</name>
</gene>
<dbReference type="AlphaFoldDB" id="A0AAF0CQT4"/>
<name>A0AAF0CQT4_9BACT</name>
<accession>A0AAF0CQT4</accession>
<sequence length="343" mass="38294">MISVVIPAYNRVALIGETLEGLLGQTLPAGEIIVVDDGSTDGTAEVAESYGDIIRVIRQSNSGPAAARNRGFRESKGDFIHFFDSDDIPVLNKQACQNKALLETGADVVISPWVKGSFTGGVFKPENHVLQQKGIPAGDLIRHLLCDWAVVPQCCLFRRTALEKITGFPPELYVGEDQLLFLRLLLTGAKVTFCPDTLTLYRTDNIQDKLSGSAAGENRRRLHWAKFLIMARMECLEHGIEPSQWSGYRERVWAAAKDLEVIQSKPEAIMLRRQLLKILGKENIVSYALRSWLRQKFGGFQQRLIGRRGSSSLCMGPMTADQWRLSNEVLLTINLEHPYSARL</sequence>
<dbReference type="RefSeq" id="WP_330927852.1">
    <property type="nucleotide sequence ID" value="NZ_CP119075.1"/>
</dbReference>
<dbReference type="InterPro" id="IPR029044">
    <property type="entry name" value="Nucleotide-diphossugar_trans"/>
</dbReference>
<protein>
    <submittedName>
        <fullName evidence="2">Glycosyltransferase family A protein</fullName>
    </submittedName>
</protein>
<evidence type="ECO:0000259" key="1">
    <source>
        <dbReference type="Pfam" id="PF00535"/>
    </source>
</evidence>
<dbReference type="PANTHER" id="PTHR43685:SF2">
    <property type="entry name" value="GLYCOSYLTRANSFERASE 2-LIKE DOMAIN-CONTAINING PROTEIN"/>
    <property type="match status" value="1"/>
</dbReference>
<dbReference type="PANTHER" id="PTHR43685">
    <property type="entry name" value="GLYCOSYLTRANSFERASE"/>
    <property type="match status" value="1"/>
</dbReference>
<dbReference type="KEGG" id="slom:PXH66_05740"/>
<dbReference type="EMBL" id="CP119075">
    <property type="protein sequence ID" value="WED66347.1"/>
    <property type="molecule type" value="Genomic_DNA"/>
</dbReference>
<reference evidence="2" key="1">
    <citation type="submission" date="2023-03" db="EMBL/GenBank/DDBJ databases">
        <title>Lomoglobus Profundus gen. nov., sp. nov., a novel member of the phylum Verrucomicrobia, isolated from deep-marine sediment of South China Sea.</title>
        <authorList>
            <person name="Ahmad T."/>
            <person name="Ishaq S.E."/>
            <person name="Wang F."/>
        </authorList>
    </citation>
    <scope>NUCLEOTIDE SEQUENCE</scope>
    <source>
        <strain evidence="2">LMO-M01</strain>
    </source>
</reference>
<evidence type="ECO:0000313" key="3">
    <source>
        <dbReference type="Proteomes" id="UP001218638"/>
    </source>
</evidence>
<dbReference type="InterPro" id="IPR001173">
    <property type="entry name" value="Glyco_trans_2-like"/>
</dbReference>
<dbReference type="InterPro" id="IPR050834">
    <property type="entry name" value="Glycosyltransf_2"/>
</dbReference>
<dbReference type="SUPFAM" id="SSF53448">
    <property type="entry name" value="Nucleotide-diphospho-sugar transferases"/>
    <property type="match status" value="1"/>
</dbReference>
<evidence type="ECO:0000313" key="2">
    <source>
        <dbReference type="EMBL" id="WED66347.1"/>
    </source>
</evidence>
<feature type="domain" description="Glycosyltransferase 2-like" evidence="1">
    <location>
        <begin position="3"/>
        <end position="165"/>
    </location>
</feature>